<feature type="transmembrane region" description="Helical" evidence="7">
    <location>
        <begin position="112"/>
        <end position="131"/>
    </location>
</feature>
<proteinExistence type="inferred from homology"/>
<feature type="transmembrane region" description="Helical" evidence="7">
    <location>
        <begin position="32"/>
        <end position="51"/>
    </location>
</feature>
<evidence type="ECO:0000256" key="3">
    <source>
        <dbReference type="ARBA" id="ARBA00022692"/>
    </source>
</evidence>
<feature type="transmembrane region" description="Helical" evidence="7">
    <location>
        <begin position="321"/>
        <end position="338"/>
    </location>
</feature>
<dbReference type="GO" id="GO:0016020">
    <property type="term" value="C:membrane"/>
    <property type="evidence" value="ECO:0007669"/>
    <property type="project" value="UniProtKB-SubCell"/>
</dbReference>
<comment type="caution">
    <text evidence="8">The sequence shown here is derived from an EMBL/GenBank/DDBJ whole genome shotgun (WGS) entry which is preliminary data.</text>
</comment>
<protein>
    <submittedName>
        <fullName evidence="8">DASS family sodium-coupled anion symporter</fullName>
    </submittedName>
</protein>
<dbReference type="NCBIfam" id="TIGR00785">
    <property type="entry name" value="dass"/>
    <property type="match status" value="1"/>
</dbReference>
<dbReference type="OrthoDB" id="3170849at2"/>
<evidence type="ECO:0000256" key="2">
    <source>
        <dbReference type="ARBA" id="ARBA00007349"/>
    </source>
</evidence>
<comment type="subcellular location">
    <subcellularLocation>
        <location evidence="1">Membrane</location>
        <topology evidence="1">Multi-pass membrane protein</topology>
    </subcellularLocation>
</comment>
<feature type="transmembrane region" description="Helical" evidence="7">
    <location>
        <begin position="202"/>
        <end position="224"/>
    </location>
</feature>
<evidence type="ECO:0000256" key="1">
    <source>
        <dbReference type="ARBA" id="ARBA00004141"/>
    </source>
</evidence>
<dbReference type="PANTHER" id="PTHR42826">
    <property type="entry name" value="DICARBOXYLATE TRANSPORTER 2.1, CHLOROPLASTIC"/>
    <property type="match status" value="1"/>
</dbReference>
<organism evidence="8 9">
    <name type="scientific">Cryobacterium frigoriphilum</name>
    <dbReference type="NCBI Taxonomy" id="1259150"/>
    <lineage>
        <taxon>Bacteria</taxon>
        <taxon>Bacillati</taxon>
        <taxon>Actinomycetota</taxon>
        <taxon>Actinomycetes</taxon>
        <taxon>Micrococcales</taxon>
        <taxon>Microbacteriaceae</taxon>
        <taxon>Cryobacterium</taxon>
    </lineage>
</organism>
<accession>A0A4R9A8P5</accession>
<dbReference type="InterPro" id="IPR030676">
    <property type="entry name" value="CitT-rel"/>
</dbReference>
<feature type="transmembrane region" description="Helical" evidence="7">
    <location>
        <begin position="350"/>
        <end position="373"/>
    </location>
</feature>
<evidence type="ECO:0000256" key="5">
    <source>
        <dbReference type="ARBA" id="ARBA00023136"/>
    </source>
</evidence>
<dbReference type="Pfam" id="PF00939">
    <property type="entry name" value="Na_sulph_symp"/>
    <property type="match status" value="1"/>
</dbReference>
<dbReference type="Proteomes" id="UP000297447">
    <property type="component" value="Unassembled WGS sequence"/>
</dbReference>
<evidence type="ECO:0000313" key="8">
    <source>
        <dbReference type="EMBL" id="TFD53986.1"/>
    </source>
</evidence>
<dbReference type="AlphaFoldDB" id="A0A4R9A8P5"/>
<keyword evidence="5 7" id="KW-0472">Membrane</keyword>
<feature type="compositionally biased region" description="Polar residues" evidence="6">
    <location>
        <begin position="1"/>
        <end position="15"/>
    </location>
</feature>
<evidence type="ECO:0000256" key="6">
    <source>
        <dbReference type="SAM" id="MobiDB-lite"/>
    </source>
</evidence>
<evidence type="ECO:0000256" key="4">
    <source>
        <dbReference type="ARBA" id="ARBA00022989"/>
    </source>
</evidence>
<dbReference type="EMBL" id="SOHE01000018">
    <property type="protein sequence ID" value="TFD53986.1"/>
    <property type="molecule type" value="Genomic_DNA"/>
</dbReference>
<keyword evidence="4 7" id="KW-1133">Transmembrane helix</keyword>
<evidence type="ECO:0000313" key="9">
    <source>
        <dbReference type="Proteomes" id="UP000297447"/>
    </source>
</evidence>
<sequence>MSNTSSRTNLPGTTDPTPPEKPGVKHPGRRALIIKVFVIVLVTVGIFVIPAPQGVDARGMHMLGIFVGTILGLILQPLPTPSVALIGLSLAMVTGTMDTGTEALEGFANPTIWLIVAAFFIAEGFLITGLGRRIALWFISKLGGSSLGLSYGMALTDLVLAPATPSNTARNGGVLYPIIASLSREQGSTPDTDQSRRKLGAYLSFTSLQVNAVTSAMFITAMAGNPIAQQAAVDAGIDVTWGNWALAALVPGVLSLVAVPWVMSKIYAPTITKTPEAPAFAKAELAKMGRLSRGQIIMALTFVLLLVLWIFGSMLGVTATTAAFVGVSILLVTGVLTWKDMATNGSAWSTLIFFSVLVGMADQLNALGVIAWIGDGVALAVGGLPWMLAFAILTLVYFYAHYFFASNTAQIVAMYAIFLGAAIAAGAPPLFAALVLGFIGNLFGAITHYASGPAGVTYGSGYVKTSEWFRIGFIMSVVLIGIWVVAGGAWMKLLGMW</sequence>
<comment type="similarity">
    <text evidence="2">Belongs to the SLC13A/DASS transporter (TC 2.A.47) family. DIT1 subfamily.</text>
</comment>
<dbReference type="GO" id="GO:0022857">
    <property type="term" value="F:transmembrane transporter activity"/>
    <property type="evidence" value="ECO:0007669"/>
    <property type="project" value="InterPro"/>
</dbReference>
<keyword evidence="3 7" id="KW-0812">Transmembrane</keyword>
<dbReference type="RefSeq" id="WP_134518410.1">
    <property type="nucleotide sequence ID" value="NZ_SOHE01000018.1"/>
</dbReference>
<evidence type="ECO:0000256" key="7">
    <source>
        <dbReference type="SAM" id="Phobius"/>
    </source>
</evidence>
<feature type="transmembrane region" description="Helical" evidence="7">
    <location>
        <begin position="244"/>
        <end position="263"/>
    </location>
</feature>
<feature type="region of interest" description="Disordered" evidence="6">
    <location>
        <begin position="1"/>
        <end position="26"/>
    </location>
</feature>
<keyword evidence="9" id="KW-1185">Reference proteome</keyword>
<feature type="transmembrane region" description="Helical" evidence="7">
    <location>
        <begin position="379"/>
        <end position="400"/>
    </location>
</feature>
<feature type="transmembrane region" description="Helical" evidence="7">
    <location>
        <begin position="412"/>
        <end position="439"/>
    </location>
</feature>
<feature type="transmembrane region" description="Helical" evidence="7">
    <location>
        <begin position="63"/>
        <end position="92"/>
    </location>
</feature>
<feature type="transmembrane region" description="Helical" evidence="7">
    <location>
        <begin position="296"/>
        <end position="315"/>
    </location>
</feature>
<feature type="transmembrane region" description="Helical" evidence="7">
    <location>
        <begin position="468"/>
        <end position="491"/>
    </location>
</feature>
<dbReference type="InterPro" id="IPR001898">
    <property type="entry name" value="SLC13A/DASS"/>
</dbReference>
<dbReference type="PIRSF" id="PIRSF002457">
    <property type="entry name" value="DASS"/>
    <property type="match status" value="1"/>
</dbReference>
<gene>
    <name evidence="8" type="ORF">E3T55_04670</name>
</gene>
<reference evidence="8 9" key="1">
    <citation type="submission" date="2019-03" db="EMBL/GenBank/DDBJ databases">
        <title>Genomics of glacier-inhabiting Cryobacterium strains.</title>
        <authorList>
            <person name="Liu Q."/>
            <person name="Xin Y.-H."/>
        </authorList>
    </citation>
    <scope>NUCLEOTIDE SEQUENCE [LARGE SCALE GENOMIC DNA]</scope>
    <source>
        <strain evidence="8 9">Hh14</strain>
    </source>
</reference>
<name>A0A4R9A8P5_9MICO</name>